<dbReference type="AlphaFoldDB" id="L9WGX5"/>
<protein>
    <submittedName>
        <fullName evidence="2">Phosphinothricin acetyltransferase</fullName>
    </submittedName>
</protein>
<dbReference type="InterPro" id="IPR000182">
    <property type="entry name" value="GNAT_dom"/>
</dbReference>
<dbReference type="Pfam" id="PF13420">
    <property type="entry name" value="Acetyltransf_4"/>
    <property type="match status" value="1"/>
</dbReference>
<keyword evidence="2" id="KW-0808">Transferase</keyword>
<feature type="domain" description="N-acetyltransferase" evidence="1">
    <location>
        <begin position="60"/>
        <end position="221"/>
    </location>
</feature>
<evidence type="ECO:0000313" key="2">
    <source>
        <dbReference type="EMBL" id="ELY48597.1"/>
    </source>
</evidence>
<name>L9WGX5_9EURY</name>
<reference evidence="2 3" key="1">
    <citation type="journal article" date="2014" name="PLoS Genet.">
        <title>Phylogenetically driven sequencing of extremely halophilic archaea reveals strategies for static and dynamic osmo-response.</title>
        <authorList>
            <person name="Becker E.A."/>
            <person name="Seitzer P.M."/>
            <person name="Tritt A."/>
            <person name="Larsen D."/>
            <person name="Krusor M."/>
            <person name="Yao A.I."/>
            <person name="Wu D."/>
            <person name="Madern D."/>
            <person name="Eisen J.A."/>
            <person name="Darling A.E."/>
            <person name="Facciotti M.T."/>
        </authorList>
    </citation>
    <scope>NUCLEOTIDE SEQUENCE [LARGE SCALE GENOMIC DNA]</scope>
    <source>
        <strain evidence="2 3">JCM 10635</strain>
    </source>
</reference>
<dbReference type="PATRIC" id="fig|1227500.6.peg.2132"/>
<proteinExistence type="predicted"/>
<dbReference type="STRING" id="1227500.C494_10600"/>
<evidence type="ECO:0000259" key="1">
    <source>
        <dbReference type="PROSITE" id="PS51186"/>
    </source>
</evidence>
<sequence>MFVHNGSTPSQRTRVGSSLPIEFGSGRHGRWLVAAVSRPAVEFRAFIAAALRATAMESDPRIRIAEPGDADAVREIYAPFCDSTAVTFEETPPTETELAERIDSTLERYPWLVCEHAGEVVGYAYAGPLRKRRAYEWVVELSVYVADGVRQSGVGQALYASLFAILERQGYCDAYTVTTLPNPATVRFHERLGFERVADFPAMGYTQNAWHDVAWWRRPIAEKEAAPDRPTPLSAVRESPDWDALVQTGMDHLELS</sequence>
<dbReference type="PANTHER" id="PTHR43072">
    <property type="entry name" value="N-ACETYLTRANSFERASE"/>
    <property type="match status" value="1"/>
</dbReference>
<dbReference type="PANTHER" id="PTHR43072:SF8">
    <property type="entry name" value="ACYLTRANSFERASE FABY-RELATED"/>
    <property type="match status" value="1"/>
</dbReference>
<organism evidence="2 3">
    <name type="scientific">Natronorubrum bangense JCM 10635</name>
    <dbReference type="NCBI Taxonomy" id="1227500"/>
    <lineage>
        <taxon>Archaea</taxon>
        <taxon>Methanobacteriati</taxon>
        <taxon>Methanobacteriota</taxon>
        <taxon>Stenosarchaea group</taxon>
        <taxon>Halobacteria</taxon>
        <taxon>Halobacteriales</taxon>
        <taxon>Natrialbaceae</taxon>
        <taxon>Natronorubrum</taxon>
    </lineage>
</organism>
<dbReference type="GO" id="GO:0016747">
    <property type="term" value="F:acyltransferase activity, transferring groups other than amino-acyl groups"/>
    <property type="evidence" value="ECO:0007669"/>
    <property type="project" value="InterPro"/>
</dbReference>
<dbReference type="PROSITE" id="PS51186">
    <property type="entry name" value="GNAT"/>
    <property type="match status" value="1"/>
</dbReference>
<accession>L9WGX5</accession>
<dbReference type="Gene3D" id="3.40.630.30">
    <property type="match status" value="1"/>
</dbReference>
<dbReference type="Proteomes" id="UP000011690">
    <property type="component" value="Unassembled WGS sequence"/>
</dbReference>
<keyword evidence="3" id="KW-1185">Reference proteome</keyword>
<gene>
    <name evidence="2" type="ORF">C494_10600</name>
</gene>
<evidence type="ECO:0000313" key="3">
    <source>
        <dbReference type="Proteomes" id="UP000011690"/>
    </source>
</evidence>
<dbReference type="InterPro" id="IPR016181">
    <property type="entry name" value="Acyl_CoA_acyltransferase"/>
</dbReference>
<dbReference type="EMBL" id="AOHY01000031">
    <property type="protein sequence ID" value="ELY48597.1"/>
    <property type="molecule type" value="Genomic_DNA"/>
</dbReference>
<dbReference type="SUPFAM" id="SSF55729">
    <property type="entry name" value="Acyl-CoA N-acyltransferases (Nat)"/>
    <property type="match status" value="1"/>
</dbReference>
<dbReference type="eggNOG" id="arCOG00830">
    <property type="taxonomic scope" value="Archaea"/>
</dbReference>
<comment type="caution">
    <text evidence="2">The sequence shown here is derived from an EMBL/GenBank/DDBJ whole genome shotgun (WGS) entry which is preliminary data.</text>
</comment>
<dbReference type="CDD" id="cd04301">
    <property type="entry name" value="NAT_SF"/>
    <property type="match status" value="1"/>
</dbReference>